<dbReference type="SUPFAM" id="SSF64484">
    <property type="entry name" value="beta and beta-prime subunits of DNA dependent RNA-polymerase"/>
    <property type="match status" value="1"/>
</dbReference>
<name>A0A2P5DJ56_TREOI</name>
<dbReference type="EC" id="2.7.7.6" evidence="1"/>
<dbReference type="PANTHER" id="PTHR48446:SF1">
    <property type="entry name" value="DNA-DIRECTED RNA POLYMERASE SUBUNIT BETA' N-TERMINAL SECTION"/>
    <property type="match status" value="1"/>
</dbReference>
<evidence type="ECO:0000256" key="7">
    <source>
        <dbReference type="ARBA" id="ARBA00023163"/>
    </source>
</evidence>
<keyword evidence="4" id="KW-0548">Nucleotidyltransferase</keyword>
<dbReference type="Pfam" id="PF04997">
    <property type="entry name" value="RNA_pol_Rpb1_1"/>
    <property type="match status" value="1"/>
</dbReference>
<protein>
    <recommendedName>
        <fullName evidence="1">DNA-directed RNA polymerase</fullName>
        <ecNumber evidence="1">2.7.7.6</ecNumber>
    </recommendedName>
</protein>
<gene>
    <name evidence="9" type="ORF">TorRG33x02_250210</name>
</gene>
<dbReference type="Proteomes" id="UP000237000">
    <property type="component" value="Unassembled WGS sequence"/>
</dbReference>
<evidence type="ECO:0000256" key="4">
    <source>
        <dbReference type="ARBA" id="ARBA00022695"/>
    </source>
</evidence>
<dbReference type="GO" id="GO:0000428">
    <property type="term" value="C:DNA-directed RNA polymerase complex"/>
    <property type="evidence" value="ECO:0007669"/>
    <property type="project" value="UniProtKB-KW"/>
</dbReference>
<dbReference type="GO" id="GO:0046872">
    <property type="term" value="F:metal ion binding"/>
    <property type="evidence" value="ECO:0007669"/>
    <property type="project" value="UniProtKB-KW"/>
</dbReference>
<feature type="domain" description="RNA polymerase Rpb1" evidence="8">
    <location>
        <begin position="22"/>
        <end position="167"/>
    </location>
</feature>
<dbReference type="InterPro" id="IPR044893">
    <property type="entry name" value="RNA_pol_Rpb1_clamp_domain"/>
</dbReference>
<dbReference type="InParanoid" id="A0A2P5DJ56"/>
<evidence type="ECO:0000313" key="9">
    <source>
        <dbReference type="EMBL" id="PON73285.1"/>
    </source>
</evidence>
<reference evidence="10" key="1">
    <citation type="submission" date="2016-06" db="EMBL/GenBank/DDBJ databases">
        <title>Parallel loss of symbiosis genes in relatives of nitrogen-fixing non-legume Parasponia.</title>
        <authorList>
            <person name="Van Velzen R."/>
            <person name="Holmer R."/>
            <person name="Bu F."/>
            <person name="Rutten L."/>
            <person name="Van Zeijl A."/>
            <person name="Liu W."/>
            <person name="Santuari L."/>
            <person name="Cao Q."/>
            <person name="Sharma T."/>
            <person name="Shen D."/>
            <person name="Roswanjaya Y."/>
            <person name="Wardhani T."/>
            <person name="Kalhor M.S."/>
            <person name="Jansen J."/>
            <person name="Van den Hoogen J."/>
            <person name="Gungor B."/>
            <person name="Hartog M."/>
            <person name="Hontelez J."/>
            <person name="Verver J."/>
            <person name="Yang W.-C."/>
            <person name="Schijlen E."/>
            <person name="Repin R."/>
            <person name="Schilthuizen M."/>
            <person name="Schranz E."/>
            <person name="Heidstra R."/>
            <person name="Miyata K."/>
            <person name="Fedorova E."/>
            <person name="Kohlen W."/>
            <person name="Bisseling T."/>
            <person name="Smit S."/>
            <person name="Geurts R."/>
        </authorList>
    </citation>
    <scope>NUCLEOTIDE SEQUENCE [LARGE SCALE GENOMIC DNA]</scope>
    <source>
        <strain evidence="10">cv. RG33-2</strain>
    </source>
</reference>
<keyword evidence="5" id="KW-0479">Metal-binding</keyword>
<dbReference type="PANTHER" id="PTHR48446">
    <property type="entry name" value="DNA-DIRECTED RNA POLYMERASE SUBUNIT BETA' N-TERMINAL SECTION"/>
    <property type="match status" value="1"/>
</dbReference>
<evidence type="ECO:0000256" key="5">
    <source>
        <dbReference type="ARBA" id="ARBA00022723"/>
    </source>
</evidence>
<evidence type="ECO:0000259" key="8">
    <source>
        <dbReference type="Pfam" id="PF04997"/>
    </source>
</evidence>
<evidence type="ECO:0000256" key="3">
    <source>
        <dbReference type="ARBA" id="ARBA00022679"/>
    </source>
</evidence>
<keyword evidence="2" id="KW-0240">DNA-directed RNA polymerase</keyword>
<organism evidence="9 10">
    <name type="scientific">Trema orientale</name>
    <name type="common">Charcoal tree</name>
    <name type="synonym">Celtis orientalis</name>
    <dbReference type="NCBI Taxonomy" id="63057"/>
    <lineage>
        <taxon>Eukaryota</taxon>
        <taxon>Viridiplantae</taxon>
        <taxon>Streptophyta</taxon>
        <taxon>Embryophyta</taxon>
        <taxon>Tracheophyta</taxon>
        <taxon>Spermatophyta</taxon>
        <taxon>Magnoliopsida</taxon>
        <taxon>eudicotyledons</taxon>
        <taxon>Gunneridae</taxon>
        <taxon>Pentapetalae</taxon>
        <taxon>rosids</taxon>
        <taxon>fabids</taxon>
        <taxon>Rosales</taxon>
        <taxon>Cannabaceae</taxon>
        <taxon>Trema</taxon>
    </lineage>
</organism>
<dbReference type="STRING" id="63057.A0A2P5DJ56"/>
<proteinExistence type="predicted"/>
<evidence type="ECO:0000313" key="10">
    <source>
        <dbReference type="Proteomes" id="UP000237000"/>
    </source>
</evidence>
<dbReference type="EMBL" id="JXTC01000267">
    <property type="protein sequence ID" value="PON73285.1"/>
    <property type="molecule type" value="Genomic_DNA"/>
</dbReference>
<dbReference type="InterPro" id="IPR015700">
    <property type="entry name" value="RPC1"/>
</dbReference>
<keyword evidence="7" id="KW-0804">Transcription</keyword>
<evidence type="ECO:0000256" key="2">
    <source>
        <dbReference type="ARBA" id="ARBA00022478"/>
    </source>
</evidence>
<comment type="caution">
    <text evidence="9">The sequence shown here is derived from an EMBL/GenBank/DDBJ whole genome shotgun (WGS) entry which is preliminary data.</text>
</comment>
<evidence type="ECO:0000256" key="1">
    <source>
        <dbReference type="ARBA" id="ARBA00012418"/>
    </source>
</evidence>
<dbReference type="GO" id="GO:0003677">
    <property type="term" value="F:DNA binding"/>
    <property type="evidence" value="ECO:0007669"/>
    <property type="project" value="InterPro"/>
</dbReference>
<evidence type="ECO:0000256" key="6">
    <source>
        <dbReference type="ARBA" id="ARBA00022833"/>
    </source>
</evidence>
<dbReference type="Gene3D" id="4.10.860.120">
    <property type="entry name" value="RNA polymerase II, clamp domain"/>
    <property type="match status" value="1"/>
</dbReference>
<dbReference type="AlphaFoldDB" id="A0A2P5DJ56"/>
<keyword evidence="3" id="KW-0808">Transferase</keyword>
<keyword evidence="10" id="KW-1185">Reference proteome</keyword>
<dbReference type="GO" id="GO:0006351">
    <property type="term" value="P:DNA-templated transcription"/>
    <property type="evidence" value="ECO:0007669"/>
    <property type="project" value="InterPro"/>
</dbReference>
<dbReference type="OrthoDB" id="1728298at2759"/>
<dbReference type="InterPro" id="IPR007080">
    <property type="entry name" value="RNA_pol_Rpb1_1"/>
</dbReference>
<keyword evidence="6" id="KW-0862">Zinc</keyword>
<sequence>MERNQNFTKKPFIVDDDDRPTRIESVKFTVPSSKDIRDMAVVEVKRAKFLNGDTCYPNGLSDARMGPTHPSTACETCHMPSRFCPGHFGYIELAAPVYNVGYLSTILDVMKCICKVCFRILLVEDLRISYYDKMVSPHVEPWEKSELFKEIVKKCTTKAVMNCPRCRSVNGLDSIFLS</sequence>
<accession>A0A2P5DJ56</accession>
<dbReference type="GO" id="GO:0003899">
    <property type="term" value="F:DNA-directed RNA polymerase activity"/>
    <property type="evidence" value="ECO:0007669"/>
    <property type="project" value="UniProtKB-EC"/>
</dbReference>